<keyword evidence="4" id="KW-1185">Reference proteome</keyword>
<feature type="region of interest" description="Disordered" evidence="1">
    <location>
        <begin position="17"/>
        <end position="154"/>
    </location>
</feature>
<name>A0A7J6Q3F0_PEROL</name>
<dbReference type="Proteomes" id="UP000574390">
    <property type="component" value="Unassembled WGS sequence"/>
</dbReference>
<evidence type="ECO:0000313" key="4">
    <source>
        <dbReference type="Proteomes" id="UP000553632"/>
    </source>
</evidence>
<gene>
    <name evidence="2" type="ORF">FOZ62_027505</name>
    <name evidence="3" type="ORF">FOZ63_004459</name>
</gene>
<evidence type="ECO:0000313" key="2">
    <source>
        <dbReference type="EMBL" id="KAF4702797.1"/>
    </source>
</evidence>
<feature type="non-terminal residue" evidence="2">
    <location>
        <position position="1"/>
    </location>
</feature>
<dbReference type="AlphaFoldDB" id="A0A7J6Q3F0"/>
<feature type="compositionally biased region" description="Polar residues" evidence="1">
    <location>
        <begin position="47"/>
        <end position="58"/>
    </location>
</feature>
<accession>A0A7J6Q3F0</accession>
<comment type="caution">
    <text evidence="2">The sequence shown here is derived from an EMBL/GenBank/DDBJ whole genome shotgun (WGS) entry which is preliminary data.</text>
</comment>
<reference evidence="4 5" key="1">
    <citation type="submission" date="2020-04" db="EMBL/GenBank/DDBJ databases">
        <title>Perkinsus olseni comparative genomics.</title>
        <authorList>
            <person name="Bogema D.R."/>
        </authorList>
    </citation>
    <scope>NUCLEOTIDE SEQUENCE [LARGE SCALE GENOMIC DNA]</scope>
    <source>
        <strain evidence="2">ATCC PRA-205</strain>
        <strain evidence="3 4">ATCC PRA-207</strain>
    </source>
</reference>
<dbReference type="EMBL" id="JABANO010011088">
    <property type="protein sequence ID" value="KAF4744051.1"/>
    <property type="molecule type" value="Genomic_DNA"/>
</dbReference>
<evidence type="ECO:0000313" key="5">
    <source>
        <dbReference type="Proteomes" id="UP000574390"/>
    </source>
</evidence>
<dbReference type="EMBL" id="JABANM010032515">
    <property type="protein sequence ID" value="KAF4702797.1"/>
    <property type="molecule type" value="Genomic_DNA"/>
</dbReference>
<protein>
    <submittedName>
        <fullName evidence="2">Uncharacterized protein</fullName>
    </submittedName>
</protein>
<sequence>TLESRLYLVLETLRIPLKSATVEPEEPSDSAESSVDGPAAAKRQRSSSESDTVDSPTVKQLGRRSTNTKELEGVNGQAPKGDGSLTTASVVGTGRTQSDELAQLESSQGGVPSKLQEPSYAPGPSTHPAPERKVADEATAVPSESFDNTMGQLAPRLDEETLDWLTENEKDLLRWVEEGI</sequence>
<evidence type="ECO:0000256" key="1">
    <source>
        <dbReference type="SAM" id="MobiDB-lite"/>
    </source>
</evidence>
<evidence type="ECO:0000313" key="3">
    <source>
        <dbReference type="EMBL" id="KAF4744051.1"/>
    </source>
</evidence>
<dbReference type="Proteomes" id="UP000553632">
    <property type="component" value="Unassembled WGS sequence"/>
</dbReference>
<organism evidence="2 5">
    <name type="scientific">Perkinsus olseni</name>
    <name type="common">Perkinsus atlanticus</name>
    <dbReference type="NCBI Taxonomy" id="32597"/>
    <lineage>
        <taxon>Eukaryota</taxon>
        <taxon>Sar</taxon>
        <taxon>Alveolata</taxon>
        <taxon>Perkinsozoa</taxon>
        <taxon>Perkinsea</taxon>
        <taxon>Perkinsida</taxon>
        <taxon>Perkinsidae</taxon>
        <taxon>Perkinsus</taxon>
    </lineage>
</organism>
<feature type="compositionally biased region" description="Polar residues" evidence="1">
    <location>
        <begin position="84"/>
        <end position="110"/>
    </location>
</feature>
<proteinExistence type="predicted"/>